<comment type="catalytic activity">
    <reaction evidence="1">
        <text>S-ubiquitinyl-[E2 ubiquitin-conjugating enzyme]-L-cysteine + [acceptor protein]-L-lysine = [E2 ubiquitin-conjugating enzyme]-L-cysteine + N(6)-ubiquitinyl-[acceptor protein]-L-lysine.</text>
        <dbReference type="EC" id="2.3.2.26"/>
    </reaction>
</comment>
<organism evidence="9 10">
    <name type="scientific">Sporisorium graminicola</name>
    <dbReference type="NCBI Taxonomy" id="280036"/>
    <lineage>
        <taxon>Eukaryota</taxon>
        <taxon>Fungi</taxon>
        <taxon>Dikarya</taxon>
        <taxon>Basidiomycota</taxon>
        <taxon>Ustilaginomycotina</taxon>
        <taxon>Ustilaginomycetes</taxon>
        <taxon>Ustilaginales</taxon>
        <taxon>Ustilaginaceae</taxon>
        <taxon>Sporisorium</taxon>
    </lineage>
</organism>
<dbReference type="AlphaFoldDB" id="A0A4U7L085"/>
<feature type="region of interest" description="Disordered" evidence="7">
    <location>
        <begin position="1"/>
        <end position="116"/>
    </location>
</feature>
<evidence type="ECO:0000313" key="10">
    <source>
        <dbReference type="Proteomes" id="UP000306050"/>
    </source>
</evidence>
<dbReference type="Proteomes" id="UP000306050">
    <property type="component" value="Chromosome SGRAM_1"/>
</dbReference>
<feature type="domain" description="HECT" evidence="8">
    <location>
        <begin position="634"/>
        <end position="1008"/>
    </location>
</feature>
<dbReference type="Gene3D" id="3.30.2160.10">
    <property type="entry name" value="Hect, E3 ligase catalytic domain"/>
    <property type="match status" value="1"/>
</dbReference>
<feature type="compositionally biased region" description="Low complexity" evidence="7">
    <location>
        <begin position="17"/>
        <end position="54"/>
    </location>
</feature>
<reference evidence="9 10" key="1">
    <citation type="submission" date="2019-05" db="EMBL/GenBank/DDBJ databases">
        <title>Sporisorium graminicola CBS 10092 draft sequencing and annotation.</title>
        <authorList>
            <person name="Solano-Gonzalez S."/>
            <person name="Caddick M.X."/>
            <person name="Darby A."/>
        </authorList>
    </citation>
    <scope>NUCLEOTIDE SEQUENCE [LARGE SCALE GENOMIC DNA]</scope>
    <source>
        <strain evidence="9 10">CBS 10092</strain>
    </source>
</reference>
<evidence type="ECO:0000256" key="3">
    <source>
        <dbReference type="ARBA" id="ARBA00012485"/>
    </source>
</evidence>
<comment type="pathway">
    <text evidence="2">Protein modification; protein ubiquitination.</text>
</comment>
<evidence type="ECO:0000256" key="4">
    <source>
        <dbReference type="ARBA" id="ARBA00022679"/>
    </source>
</evidence>
<dbReference type="OrthoDB" id="8068875at2759"/>
<dbReference type="PANTHER" id="PTHR11254">
    <property type="entry name" value="HECT DOMAIN UBIQUITIN-PROTEIN LIGASE"/>
    <property type="match status" value="1"/>
</dbReference>
<evidence type="ECO:0000259" key="8">
    <source>
        <dbReference type="PROSITE" id="PS50237"/>
    </source>
</evidence>
<dbReference type="PROSITE" id="PS50237">
    <property type="entry name" value="HECT"/>
    <property type="match status" value="1"/>
</dbReference>
<dbReference type="PANTHER" id="PTHR11254:SF444">
    <property type="entry name" value="HECT DOMAIN CONTAINING UBIQUITIN LIGASE"/>
    <property type="match status" value="1"/>
</dbReference>
<keyword evidence="10" id="KW-1185">Reference proteome</keyword>
<dbReference type="InterPro" id="IPR035983">
    <property type="entry name" value="Hect_E3_ubiquitin_ligase"/>
</dbReference>
<dbReference type="InterPro" id="IPR000569">
    <property type="entry name" value="HECT_dom"/>
</dbReference>
<dbReference type="RefSeq" id="XP_029742091.1">
    <property type="nucleotide sequence ID" value="XM_029880705.1"/>
</dbReference>
<feature type="compositionally biased region" description="Low complexity" evidence="7">
    <location>
        <begin position="66"/>
        <end position="79"/>
    </location>
</feature>
<keyword evidence="4" id="KW-0808">Transferase</keyword>
<dbReference type="GO" id="GO:0005737">
    <property type="term" value="C:cytoplasm"/>
    <property type="evidence" value="ECO:0007669"/>
    <property type="project" value="TreeGrafter"/>
</dbReference>
<comment type="caution">
    <text evidence="9">The sequence shown here is derived from an EMBL/GenBank/DDBJ whole genome shotgun (WGS) entry which is preliminary data.</text>
</comment>
<evidence type="ECO:0000256" key="6">
    <source>
        <dbReference type="PROSITE-ProRule" id="PRU00104"/>
    </source>
</evidence>
<dbReference type="KEGG" id="sgra:EX895_000104"/>
<dbReference type="GO" id="GO:0006511">
    <property type="term" value="P:ubiquitin-dependent protein catabolic process"/>
    <property type="evidence" value="ECO:0007669"/>
    <property type="project" value="TreeGrafter"/>
</dbReference>
<evidence type="ECO:0000256" key="2">
    <source>
        <dbReference type="ARBA" id="ARBA00004906"/>
    </source>
</evidence>
<evidence type="ECO:0000256" key="5">
    <source>
        <dbReference type="ARBA" id="ARBA00022786"/>
    </source>
</evidence>
<dbReference type="EC" id="2.3.2.26" evidence="3"/>
<feature type="region of interest" description="Disordered" evidence="7">
    <location>
        <begin position="128"/>
        <end position="150"/>
    </location>
</feature>
<dbReference type="Gene3D" id="3.30.2410.10">
    <property type="entry name" value="Hect, E3 ligase catalytic domain"/>
    <property type="match status" value="1"/>
</dbReference>
<proteinExistence type="predicted"/>
<dbReference type="GO" id="GO:0016567">
    <property type="term" value="P:protein ubiquitination"/>
    <property type="evidence" value="ECO:0007669"/>
    <property type="project" value="TreeGrafter"/>
</dbReference>
<dbReference type="GO" id="GO:0061630">
    <property type="term" value="F:ubiquitin protein ligase activity"/>
    <property type="evidence" value="ECO:0007669"/>
    <property type="project" value="UniProtKB-EC"/>
</dbReference>
<dbReference type="SUPFAM" id="SSF56204">
    <property type="entry name" value="Hect, E3 ligase catalytic domain"/>
    <property type="match status" value="1"/>
</dbReference>
<sequence>MDGSTGSRRPAWGPKKSWAAPSSSSSTSPAPPTASSSREPTPSSSSAFPPLSSPQVRRPFARPSASFSSTDPSLISSSSFNPYPTRKQELAQRAASHGSRKRSHITRSDPSASRIHSLLDYDQVDDTVMHDLGDDGDDDQGEVSSRGATMSSIVFRDLSASASTSRSSSPWQQPGLSPGLAMFATTTFGGEPLRVLANVDEELGAAHMGPRIYRRHNQKHVRNKVRAKIDAGHSTVPVSMTAVEVDVENSRALDAAPPRTGMIGEEQERLRSMDLQKLVDECRRCHNLLAIQARVASDETRSSNVDDVPPLQTLLAAIQARTADPQTWTASSLNPVLADDLLPIGLASQQQQIDFSILPPSLLIQVRHSVLQGLRHLMDTILESTRKDLVLTLSRLFSMQLLRPTNTNNADLKPALQQTFLYLLDTFHRLPNSSTCTPTTLLSQVLAYINYASGSDALVDLVGELVGLCGQQMSSDPTVLTETQDSTLVSTASFLSLCYTLNSSRPAATRLPAHAFYCTVLDLAPFLEHFVHHSASLVRGATATPAVEMARFNVCRWPFLLSLGAKVRILQLENELRLARTPPRDSLSIQRFALQSAGETDAELVVQLSSLNLKIEREQAWEQSRGLMVQLLESAVVVQRGLRVEFAGEQAADGGGPAREWFATVASTWTGVGNVIGPHGWFIPSPSSDEKDTEDTAAFLGLLLALAALHTTKLALPFTLPPVAFKIATAPKLDQLVLDPVDLEFADPALAKSLQSVLDWNAPSEDEAEKQFDSTFTLTWSTTIRTASGEIQTLDLAPGGRHRSVKLAERREYVSKLVWRVVVGSVKRQVLAFREAWQSVMPSGSWLNASGAESATELIGRGGLALSLFSADEIGQAILSAPSSASALSTPLDVADITASTEVIFPSSKAAGHVVDWFWNTWSNLSPLHQRRLLAFITGAEDLPATGARGIGLRIHVVATDGTDSRSWPLPWSSTCTSTLFLPTYPSLQLLENKVGIAIEHYQGFGLR</sequence>
<keyword evidence="5 6" id="KW-0833">Ubl conjugation pathway</keyword>
<gene>
    <name evidence="9" type="ORF">EX895_000104</name>
</gene>
<dbReference type="Gene3D" id="3.90.1750.10">
    <property type="entry name" value="Hect, E3 ligase catalytic domains"/>
    <property type="match status" value="1"/>
</dbReference>
<dbReference type="Pfam" id="PF00632">
    <property type="entry name" value="HECT"/>
    <property type="match status" value="1"/>
</dbReference>
<protein>
    <recommendedName>
        <fullName evidence="3">HECT-type E3 ubiquitin transferase</fullName>
        <ecNumber evidence="3">2.3.2.26</ecNumber>
    </recommendedName>
</protein>
<evidence type="ECO:0000256" key="1">
    <source>
        <dbReference type="ARBA" id="ARBA00000885"/>
    </source>
</evidence>
<evidence type="ECO:0000256" key="7">
    <source>
        <dbReference type="SAM" id="MobiDB-lite"/>
    </source>
</evidence>
<dbReference type="InterPro" id="IPR050409">
    <property type="entry name" value="E3_ubiq-protein_ligase"/>
</dbReference>
<name>A0A4U7L085_9BASI</name>
<accession>A0A4U7L085</accession>
<evidence type="ECO:0000313" key="9">
    <source>
        <dbReference type="EMBL" id="TKY90106.1"/>
    </source>
</evidence>
<feature type="active site" description="Glycyl thioester intermediate" evidence="6">
    <location>
        <position position="976"/>
    </location>
</feature>
<dbReference type="GeneID" id="40722999"/>
<dbReference type="SMART" id="SM00119">
    <property type="entry name" value="HECTc"/>
    <property type="match status" value="1"/>
</dbReference>
<dbReference type="EMBL" id="SRRM01000002">
    <property type="protein sequence ID" value="TKY90106.1"/>
    <property type="molecule type" value="Genomic_DNA"/>
</dbReference>